<dbReference type="KEGG" id="cput:CONPUDRAFT_83245"/>
<evidence type="ECO:0000313" key="2">
    <source>
        <dbReference type="Proteomes" id="UP000053558"/>
    </source>
</evidence>
<proteinExistence type="predicted"/>
<dbReference type="RefSeq" id="XP_007770561.1">
    <property type="nucleotide sequence ID" value="XM_007772371.1"/>
</dbReference>
<evidence type="ECO:0000313" key="1">
    <source>
        <dbReference type="EMBL" id="EIW78765.1"/>
    </source>
</evidence>
<keyword evidence="2" id="KW-1185">Reference proteome</keyword>
<evidence type="ECO:0008006" key="3">
    <source>
        <dbReference type="Google" id="ProtNLM"/>
    </source>
</evidence>
<dbReference type="OrthoDB" id="3222238at2759"/>
<dbReference type="EMBL" id="JH711581">
    <property type="protein sequence ID" value="EIW78765.1"/>
    <property type="molecule type" value="Genomic_DNA"/>
</dbReference>
<gene>
    <name evidence="1" type="ORF">CONPUDRAFT_83245</name>
</gene>
<feature type="non-terminal residue" evidence="1">
    <location>
        <position position="138"/>
    </location>
</feature>
<dbReference type="Proteomes" id="UP000053558">
    <property type="component" value="Unassembled WGS sequence"/>
</dbReference>
<protein>
    <recommendedName>
        <fullName evidence="3">F-box domain-containing protein</fullName>
    </recommendedName>
</protein>
<dbReference type="AlphaFoldDB" id="A0A5M3MJG2"/>
<sequence>MHRALEITEILELIVNNVQTTKALMNLAQTSKSFKEPAINGIYSSLAFWFEIIKCLPHDLRKFQQDKQPKGAFRGNRQPQFTISLKRKMKECDWDLLRSHAAKVRAIGFREPEQHRYHRQSLELEGWDSYTSHPPSSV</sequence>
<accession>A0A5M3MJG2</accession>
<dbReference type="GeneID" id="19210555"/>
<reference evidence="2" key="1">
    <citation type="journal article" date="2012" name="Science">
        <title>The Paleozoic origin of enzymatic lignin decomposition reconstructed from 31 fungal genomes.</title>
        <authorList>
            <person name="Floudas D."/>
            <person name="Binder M."/>
            <person name="Riley R."/>
            <person name="Barry K."/>
            <person name="Blanchette R.A."/>
            <person name="Henrissat B."/>
            <person name="Martinez A.T."/>
            <person name="Otillar R."/>
            <person name="Spatafora J.W."/>
            <person name="Yadav J.S."/>
            <person name="Aerts A."/>
            <person name="Benoit I."/>
            <person name="Boyd A."/>
            <person name="Carlson A."/>
            <person name="Copeland A."/>
            <person name="Coutinho P.M."/>
            <person name="de Vries R.P."/>
            <person name="Ferreira P."/>
            <person name="Findley K."/>
            <person name="Foster B."/>
            <person name="Gaskell J."/>
            <person name="Glotzer D."/>
            <person name="Gorecki P."/>
            <person name="Heitman J."/>
            <person name="Hesse C."/>
            <person name="Hori C."/>
            <person name="Igarashi K."/>
            <person name="Jurgens J.A."/>
            <person name="Kallen N."/>
            <person name="Kersten P."/>
            <person name="Kohler A."/>
            <person name="Kuees U."/>
            <person name="Kumar T.K.A."/>
            <person name="Kuo A."/>
            <person name="LaButti K."/>
            <person name="Larrondo L.F."/>
            <person name="Lindquist E."/>
            <person name="Ling A."/>
            <person name="Lombard V."/>
            <person name="Lucas S."/>
            <person name="Lundell T."/>
            <person name="Martin R."/>
            <person name="McLaughlin D.J."/>
            <person name="Morgenstern I."/>
            <person name="Morin E."/>
            <person name="Murat C."/>
            <person name="Nagy L.G."/>
            <person name="Nolan M."/>
            <person name="Ohm R.A."/>
            <person name="Patyshakuliyeva A."/>
            <person name="Rokas A."/>
            <person name="Ruiz-Duenas F.J."/>
            <person name="Sabat G."/>
            <person name="Salamov A."/>
            <person name="Samejima M."/>
            <person name="Schmutz J."/>
            <person name="Slot J.C."/>
            <person name="St John F."/>
            <person name="Stenlid J."/>
            <person name="Sun H."/>
            <person name="Sun S."/>
            <person name="Syed K."/>
            <person name="Tsang A."/>
            <person name="Wiebenga A."/>
            <person name="Young D."/>
            <person name="Pisabarro A."/>
            <person name="Eastwood D.C."/>
            <person name="Martin F."/>
            <person name="Cullen D."/>
            <person name="Grigoriev I.V."/>
            <person name="Hibbett D.S."/>
        </authorList>
    </citation>
    <scope>NUCLEOTIDE SEQUENCE [LARGE SCALE GENOMIC DNA]</scope>
    <source>
        <strain evidence="2">RWD-64-598 SS2</strain>
    </source>
</reference>
<comment type="caution">
    <text evidence="1">The sequence shown here is derived from an EMBL/GenBank/DDBJ whole genome shotgun (WGS) entry which is preliminary data.</text>
</comment>
<organism evidence="1 2">
    <name type="scientific">Coniophora puteana (strain RWD-64-598)</name>
    <name type="common">Brown rot fungus</name>
    <dbReference type="NCBI Taxonomy" id="741705"/>
    <lineage>
        <taxon>Eukaryota</taxon>
        <taxon>Fungi</taxon>
        <taxon>Dikarya</taxon>
        <taxon>Basidiomycota</taxon>
        <taxon>Agaricomycotina</taxon>
        <taxon>Agaricomycetes</taxon>
        <taxon>Agaricomycetidae</taxon>
        <taxon>Boletales</taxon>
        <taxon>Coniophorineae</taxon>
        <taxon>Coniophoraceae</taxon>
        <taxon>Coniophora</taxon>
    </lineage>
</organism>
<name>A0A5M3MJG2_CONPW</name>